<evidence type="ECO:0008006" key="3">
    <source>
        <dbReference type="Google" id="ProtNLM"/>
    </source>
</evidence>
<dbReference type="OrthoDB" id="6359816at2759"/>
<proteinExistence type="predicted"/>
<evidence type="ECO:0000313" key="2">
    <source>
        <dbReference type="Proteomes" id="UP000800082"/>
    </source>
</evidence>
<dbReference type="AlphaFoldDB" id="A0A6A5RVE9"/>
<dbReference type="RefSeq" id="XP_033451741.1">
    <property type="nucleotide sequence ID" value="XM_033591386.1"/>
</dbReference>
<gene>
    <name evidence="1" type="ORF">M421DRAFT_417262</name>
</gene>
<dbReference type="Gene3D" id="3.30.710.10">
    <property type="entry name" value="Potassium Channel Kv1.1, Chain A"/>
    <property type="match status" value="1"/>
</dbReference>
<organism evidence="1 2">
    <name type="scientific">Didymella exigua CBS 183.55</name>
    <dbReference type="NCBI Taxonomy" id="1150837"/>
    <lineage>
        <taxon>Eukaryota</taxon>
        <taxon>Fungi</taxon>
        <taxon>Dikarya</taxon>
        <taxon>Ascomycota</taxon>
        <taxon>Pezizomycotina</taxon>
        <taxon>Dothideomycetes</taxon>
        <taxon>Pleosporomycetidae</taxon>
        <taxon>Pleosporales</taxon>
        <taxon>Pleosporineae</taxon>
        <taxon>Didymellaceae</taxon>
        <taxon>Didymella</taxon>
    </lineage>
</organism>
<dbReference type="GeneID" id="54349054"/>
<sequence length="214" mass="24173">MFETSSSTSLAFLTRLGEKSSYFRAVCTGGFAESDKHKIRLPESEKTIAAMLDEIYGTYNSTTGSLSTGFVLRPETEKERARNDLLDLFIASEKYGLEKDKTKVVKAIIDRLPFVQDSLIIVDLATYVYDDQTPQVDCGLRKAIIQQIYIRLPPILSDKKAWQEYSENRAVSKALHAHVAHLFMPGVWSELDILSDGYRRTRPIFSGSSSWVSF</sequence>
<dbReference type="InterPro" id="IPR011333">
    <property type="entry name" value="SKP1/BTB/POZ_sf"/>
</dbReference>
<evidence type="ECO:0000313" key="1">
    <source>
        <dbReference type="EMBL" id="KAF1931493.1"/>
    </source>
</evidence>
<name>A0A6A5RVE9_9PLEO</name>
<dbReference type="Proteomes" id="UP000800082">
    <property type="component" value="Unassembled WGS sequence"/>
</dbReference>
<dbReference type="EMBL" id="ML978960">
    <property type="protein sequence ID" value="KAF1931493.1"/>
    <property type="molecule type" value="Genomic_DNA"/>
</dbReference>
<reference evidence="1" key="1">
    <citation type="journal article" date="2020" name="Stud. Mycol.">
        <title>101 Dothideomycetes genomes: a test case for predicting lifestyles and emergence of pathogens.</title>
        <authorList>
            <person name="Haridas S."/>
            <person name="Albert R."/>
            <person name="Binder M."/>
            <person name="Bloem J."/>
            <person name="Labutti K."/>
            <person name="Salamov A."/>
            <person name="Andreopoulos B."/>
            <person name="Baker S."/>
            <person name="Barry K."/>
            <person name="Bills G."/>
            <person name="Bluhm B."/>
            <person name="Cannon C."/>
            <person name="Castanera R."/>
            <person name="Culley D."/>
            <person name="Daum C."/>
            <person name="Ezra D."/>
            <person name="Gonzalez J."/>
            <person name="Henrissat B."/>
            <person name="Kuo A."/>
            <person name="Liang C."/>
            <person name="Lipzen A."/>
            <person name="Lutzoni F."/>
            <person name="Magnuson J."/>
            <person name="Mondo S."/>
            <person name="Nolan M."/>
            <person name="Ohm R."/>
            <person name="Pangilinan J."/>
            <person name="Park H.-J."/>
            <person name="Ramirez L."/>
            <person name="Alfaro M."/>
            <person name="Sun H."/>
            <person name="Tritt A."/>
            <person name="Yoshinaga Y."/>
            <person name="Zwiers L.-H."/>
            <person name="Turgeon B."/>
            <person name="Goodwin S."/>
            <person name="Spatafora J."/>
            <person name="Crous P."/>
            <person name="Grigoriev I."/>
        </authorList>
    </citation>
    <scope>NUCLEOTIDE SEQUENCE</scope>
    <source>
        <strain evidence="1">CBS 183.55</strain>
    </source>
</reference>
<accession>A0A6A5RVE9</accession>
<keyword evidence="2" id="KW-1185">Reference proteome</keyword>
<protein>
    <recommendedName>
        <fullName evidence="3">BTB domain-containing protein</fullName>
    </recommendedName>
</protein>